<proteinExistence type="predicted"/>
<sequence length="313" mass="34815">MLGPRPIRRGRARFHEQEDRSAVVSPAVRRVVVLPERGKLIVATDLQGHVEDFERIAAIFERAAREPDGAVLVVTGDLVHGPELAEMDWPDYLGSYYEGDSPGVLERARDLQNRYPDRVHYLLGNHEHAHVGGPIVAKFFPDEAMRLEQLLGDDGTQAMRDWFRTWPFVAVAPKAQLVMLHAAPHARIQSRDDLENLSLDGCTGLTLEEMAARGTLGALLWARTTSSDRAWAFLRAIHPNARVAVYGHDVARTGYAIDREPMLCVSTSFGCFDGDKLYLEWDLSEPAMSAEDAARRGLRILHPGAPAVHRGAF</sequence>
<dbReference type="Proteomes" id="UP000440224">
    <property type="component" value="Unassembled WGS sequence"/>
</dbReference>
<name>A0A6N7Q5C4_9BACT</name>
<comment type="caution">
    <text evidence="2">The sequence shown here is derived from an EMBL/GenBank/DDBJ whole genome shotgun (WGS) entry which is preliminary data.</text>
</comment>
<reference evidence="2 3" key="1">
    <citation type="submission" date="2019-10" db="EMBL/GenBank/DDBJ databases">
        <title>A soil myxobacterium in the family Polyangiaceae.</title>
        <authorList>
            <person name="Li Y."/>
            <person name="Wang J."/>
        </authorList>
    </citation>
    <scope>NUCLEOTIDE SEQUENCE [LARGE SCALE GENOMIC DNA]</scope>
    <source>
        <strain evidence="2 3">DSM 14734</strain>
    </source>
</reference>
<dbReference type="AlphaFoldDB" id="A0A6N7Q5C4"/>
<dbReference type="EMBL" id="WJIE01000010">
    <property type="protein sequence ID" value="MRG96041.1"/>
    <property type="molecule type" value="Genomic_DNA"/>
</dbReference>
<dbReference type="InterPro" id="IPR029052">
    <property type="entry name" value="Metallo-depent_PP-like"/>
</dbReference>
<dbReference type="InterPro" id="IPR004843">
    <property type="entry name" value="Calcineurin-like_PHP"/>
</dbReference>
<evidence type="ECO:0000313" key="3">
    <source>
        <dbReference type="Proteomes" id="UP000440224"/>
    </source>
</evidence>
<dbReference type="Gene3D" id="3.60.21.10">
    <property type="match status" value="1"/>
</dbReference>
<accession>A0A6N7Q5C4</accession>
<evidence type="ECO:0000259" key="1">
    <source>
        <dbReference type="Pfam" id="PF00149"/>
    </source>
</evidence>
<keyword evidence="3" id="KW-1185">Reference proteome</keyword>
<protein>
    <recommendedName>
        <fullName evidence="1">Calcineurin-like phosphoesterase domain-containing protein</fullName>
    </recommendedName>
</protein>
<dbReference type="Pfam" id="PF00149">
    <property type="entry name" value="Metallophos"/>
    <property type="match status" value="1"/>
</dbReference>
<gene>
    <name evidence="2" type="ORF">GF068_29590</name>
</gene>
<dbReference type="SUPFAM" id="SSF56300">
    <property type="entry name" value="Metallo-dependent phosphatases"/>
    <property type="match status" value="1"/>
</dbReference>
<feature type="domain" description="Calcineurin-like phosphoesterase" evidence="1">
    <location>
        <begin position="39"/>
        <end position="241"/>
    </location>
</feature>
<evidence type="ECO:0000313" key="2">
    <source>
        <dbReference type="EMBL" id="MRG96041.1"/>
    </source>
</evidence>
<organism evidence="2 3">
    <name type="scientific">Polyangium spumosum</name>
    <dbReference type="NCBI Taxonomy" id="889282"/>
    <lineage>
        <taxon>Bacteria</taxon>
        <taxon>Pseudomonadati</taxon>
        <taxon>Myxococcota</taxon>
        <taxon>Polyangia</taxon>
        <taxon>Polyangiales</taxon>
        <taxon>Polyangiaceae</taxon>
        <taxon>Polyangium</taxon>
    </lineage>
</organism>
<dbReference type="GO" id="GO:0016787">
    <property type="term" value="F:hydrolase activity"/>
    <property type="evidence" value="ECO:0007669"/>
    <property type="project" value="InterPro"/>
</dbReference>